<evidence type="ECO:0000256" key="10">
    <source>
        <dbReference type="ARBA" id="ARBA00025044"/>
    </source>
</evidence>
<feature type="compositionally biased region" description="Pro residues" evidence="11">
    <location>
        <begin position="323"/>
        <end position="343"/>
    </location>
</feature>
<dbReference type="SUPFAM" id="SSF101801">
    <property type="entry name" value="Surface presentation of antigens (SPOA)"/>
    <property type="match status" value="1"/>
</dbReference>
<evidence type="ECO:0000256" key="3">
    <source>
        <dbReference type="ARBA" id="ARBA00011049"/>
    </source>
</evidence>
<evidence type="ECO:0000256" key="6">
    <source>
        <dbReference type="ARBA" id="ARBA00022500"/>
    </source>
</evidence>
<dbReference type="EMBL" id="AP025592">
    <property type="protein sequence ID" value="BDG07991.1"/>
    <property type="molecule type" value="Genomic_DNA"/>
</dbReference>
<dbReference type="Pfam" id="PF02154">
    <property type="entry name" value="FliM"/>
    <property type="match status" value="1"/>
</dbReference>
<proteinExistence type="inferred from homology"/>
<dbReference type="InterPro" id="IPR001689">
    <property type="entry name" value="Flag_FliM"/>
</dbReference>
<dbReference type="Gene3D" id="2.30.330.10">
    <property type="entry name" value="SpoA-like"/>
    <property type="match status" value="1"/>
</dbReference>
<evidence type="ECO:0000256" key="9">
    <source>
        <dbReference type="ARBA" id="ARBA00023143"/>
    </source>
</evidence>
<keyword evidence="14" id="KW-1185">Reference proteome</keyword>
<keyword evidence="13" id="KW-0969">Cilium</keyword>
<dbReference type="PIRSF" id="PIRSF002888">
    <property type="entry name" value="FliM"/>
    <property type="match status" value="1"/>
</dbReference>
<accession>A0ABN6N471</accession>
<evidence type="ECO:0000256" key="11">
    <source>
        <dbReference type="SAM" id="MobiDB-lite"/>
    </source>
</evidence>
<keyword evidence="9" id="KW-0975">Bacterial flagellum</keyword>
<evidence type="ECO:0000256" key="4">
    <source>
        <dbReference type="ARBA" id="ARBA00021898"/>
    </source>
</evidence>
<name>A0ABN6N471_9BACT</name>
<dbReference type="InterPro" id="IPR028976">
    <property type="entry name" value="CheC-like_sf"/>
</dbReference>
<keyword evidence="6" id="KW-0145">Chemotaxis</keyword>
<reference evidence="14" key="1">
    <citation type="journal article" date="2022" name="Int. J. Syst. Evol. Microbiol.">
        <title>Anaeromyxobacter oryzae sp. nov., Anaeromyxobacter diazotrophicus sp. nov. and Anaeromyxobacter paludicola sp. nov., isolated from paddy soils.</title>
        <authorList>
            <person name="Itoh H."/>
            <person name="Xu Z."/>
            <person name="Mise K."/>
            <person name="Masuda Y."/>
            <person name="Ushijima N."/>
            <person name="Hayakawa C."/>
            <person name="Shiratori Y."/>
            <person name="Senoo K."/>
        </authorList>
    </citation>
    <scope>NUCLEOTIDE SEQUENCE [LARGE SCALE GENOMIC DNA]</scope>
    <source>
        <strain evidence="14">Red630</strain>
    </source>
</reference>
<dbReference type="Pfam" id="PF01052">
    <property type="entry name" value="FliMN_C"/>
    <property type="match status" value="1"/>
</dbReference>
<comment type="function">
    <text evidence="10">FliM is one of three proteins (FliG, FliN, FliM) that forms the rotor-mounted switch complex (C ring), located at the base of the basal body. This complex interacts with the CheY and CheZ chemotaxis proteins, in addition to contacting components of the motor that determine the direction of flagellar rotation.</text>
</comment>
<evidence type="ECO:0000256" key="1">
    <source>
        <dbReference type="ARBA" id="ARBA00004117"/>
    </source>
</evidence>
<dbReference type="Gene3D" id="3.40.1550.10">
    <property type="entry name" value="CheC-like"/>
    <property type="match status" value="1"/>
</dbReference>
<evidence type="ECO:0000256" key="5">
    <source>
        <dbReference type="ARBA" id="ARBA00022475"/>
    </source>
</evidence>
<dbReference type="PRINTS" id="PR00955">
    <property type="entry name" value="FLGMOTORFLIM"/>
</dbReference>
<keyword evidence="5" id="KW-1003">Cell membrane</keyword>
<keyword evidence="7" id="KW-0283">Flagellar rotation</keyword>
<dbReference type="RefSeq" id="WP_248345067.1">
    <property type="nucleotide sequence ID" value="NZ_AP025592.1"/>
</dbReference>
<gene>
    <name evidence="13" type="primary">fliM</name>
    <name evidence="13" type="ORF">AMPC_11040</name>
</gene>
<dbReference type="Proteomes" id="UP001162734">
    <property type="component" value="Chromosome"/>
</dbReference>
<evidence type="ECO:0000256" key="8">
    <source>
        <dbReference type="ARBA" id="ARBA00023136"/>
    </source>
</evidence>
<dbReference type="PANTHER" id="PTHR30034:SF6">
    <property type="entry name" value="YOP PROTEINS TRANSLOCATION PROTEIN Q"/>
    <property type="match status" value="1"/>
</dbReference>
<evidence type="ECO:0000256" key="7">
    <source>
        <dbReference type="ARBA" id="ARBA00022779"/>
    </source>
</evidence>
<evidence type="ECO:0000256" key="2">
    <source>
        <dbReference type="ARBA" id="ARBA00004202"/>
    </source>
</evidence>
<keyword evidence="8" id="KW-0472">Membrane</keyword>
<comment type="subcellular location">
    <subcellularLocation>
        <location evidence="1">Bacterial flagellum basal body</location>
    </subcellularLocation>
    <subcellularLocation>
        <location evidence="2">Cell membrane</location>
        <topology evidence="2">Peripheral membrane protein</topology>
    </subcellularLocation>
</comment>
<evidence type="ECO:0000313" key="13">
    <source>
        <dbReference type="EMBL" id="BDG07991.1"/>
    </source>
</evidence>
<sequence>MPATLTPEEIKALMSAVQDGRVQPEATLDQHDNTVVPYDLTSQDRIIRGQMPTLDAINEQVASMLGIGLAGRTRLTLAVTSAPATLLKFSDLVPVTAPPASVCVLGLGSAYGFALAVLEPGLGEALLSAALGDRRGKREQADARREFTAIEQMVLRRLLVILTDAMRTAWHPVLPFDPEVLRFEADPRMAAIAPPTDVGIITAFEIKGGIEGRLQLVIPYASVEPAKSKLCSPRRLSQRGDDRFADALAREMEQVRVDVKGLLGRTTIPFSRLLDLQVGDVLLLDSDEGSPLSILVEGREKLSGSPTVQGGSLALVVEDQLRPPLPPSLTPPLPAPSAAPAPRPAVALP</sequence>
<comment type="similarity">
    <text evidence="3">Belongs to the FliM family.</text>
</comment>
<dbReference type="PANTHER" id="PTHR30034">
    <property type="entry name" value="FLAGELLAR MOTOR SWITCH PROTEIN FLIM"/>
    <property type="match status" value="1"/>
</dbReference>
<dbReference type="InterPro" id="IPR036429">
    <property type="entry name" value="SpoA-like_sf"/>
</dbReference>
<keyword evidence="13" id="KW-0282">Flagellum</keyword>
<organism evidence="13 14">
    <name type="scientific">Anaeromyxobacter paludicola</name>
    <dbReference type="NCBI Taxonomy" id="2918171"/>
    <lineage>
        <taxon>Bacteria</taxon>
        <taxon>Pseudomonadati</taxon>
        <taxon>Myxococcota</taxon>
        <taxon>Myxococcia</taxon>
        <taxon>Myxococcales</taxon>
        <taxon>Cystobacterineae</taxon>
        <taxon>Anaeromyxobacteraceae</taxon>
        <taxon>Anaeromyxobacter</taxon>
    </lineage>
</organism>
<dbReference type="CDD" id="cd17908">
    <property type="entry name" value="FliM"/>
    <property type="match status" value="1"/>
</dbReference>
<feature type="domain" description="Flagellar motor switch protein FliN-like C-terminal" evidence="12">
    <location>
        <begin position="251"/>
        <end position="320"/>
    </location>
</feature>
<keyword evidence="13" id="KW-0966">Cell projection</keyword>
<evidence type="ECO:0000313" key="14">
    <source>
        <dbReference type="Proteomes" id="UP001162734"/>
    </source>
</evidence>
<dbReference type="InterPro" id="IPR001543">
    <property type="entry name" value="FliN-like_C"/>
</dbReference>
<feature type="region of interest" description="Disordered" evidence="11">
    <location>
        <begin position="322"/>
        <end position="349"/>
    </location>
</feature>
<evidence type="ECO:0000259" key="12">
    <source>
        <dbReference type="Pfam" id="PF01052"/>
    </source>
</evidence>
<protein>
    <recommendedName>
        <fullName evidence="4">Flagellar motor switch protein FliM</fullName>
    </recommendedName>
</protein>